<dbReference type="Gene3D" id="3.90.930.1">
    <property type="match status" value="1"/>
</dbReference>
<dbReference type="AlphaFoldDB" id="A0A923MYN3"/>
<protein>
    <recommendedName>
        <fullName evidence="4">MORN repeat variant</fullName>
    </recommendedName>
</protein>
<evidence type="ECO:0000313" key="2">
    <source>
        <dbReference type="EMBL" id="MBC5844728.1"/>
    </source>
</evidence>
<dbReference type="Pfam" id="PF07661">
    <property type="entry name" value="MORN_2"/>
    <property type="match status" value="2"/>
</dbReference>
<evidence type="ECO:0008006" key="4">
    <source>
        <dbReference type="Google" id="ProtNLM"/>
    </source>
</evidence>
<comment type="caution">
    <text evidence="2">The sequence shown here is derived from an EMBL/GenBank/DDBJ whole genome shotgun (WGS) entry which is preliminary data.</text>
</comment>
<keyword evidence="3" id="KW-1185">Reference proteome</keyword>
<name>A0A923MYN3_9FLAO</name>
<feature type="signal peptide" evidence="1">
    <location>
        <begin position="1"/>
        <end position="23"/>
    </location>
</feature>
<dbReference type="InterPro" id="IPR011652">
    <property type="entry name" value="MORN_2"/>
</dbReference>
<dbReference type="Proteomes" id="UP000641454">
    <property type="component" value="Unassembled WGS sequence"/>
</dbReference>
<proteinExistence type="predicted"/>
<organism evidence="2 3">
    <name type="scientific">Flavobacterium muglaense</name>
    <dbReference type="NCBI Taxonomy" id="2764716"/>
    <lineage>
        <taxon>Bacteria</taxon>
        <taxon>Pseudomonadati</taxon>
        <taxon>Bacteroidota</taxon>
        <taxon>Flavobacteriia</taxon>
        <taxon>Flavobacteriales</taxon>
        <taxon>Flavobacteriaceae</taxon>
        <taxon>Flavobacterium</taxon>
    </lineage>
</organism>
<dbReference type="EMBL" id="JACRUL010000020">
    <property type="protein sequence ID" value="MBC5844728.1"/>
    <property type="molecule type" value="Genomic_DNA"/>
</dbReference>
<dbReference type="SUPFAM" id="SSF82185">
    <property type="entry name" value="Histone H3 K4-specific methyltransferase SET7/9 N-terminal domain"/>
    <property type="match status" value="2"/>
</dbReference>
<keyword evidence="1" id="KW-0732">Signal</keyword>
<reference evidence="2 3" key="1">
    <citation type="submission" date="2020-08" db="EMBL/GenBank/DDBJ databases">
        <title>Description of novel Flavobacterium F-392 isolate.</title>
        <authorList>
            <person name="Saticioglu I.B."/>
            <person name="Duman M."/>
            <person name="Altun S."/>
        </authorList>
    </citation>
    <scope>NUCLEOTIDE SEQUENCE [LARGE SCALE GENOMIC DNA]</scope>
    <source>
        <strain evidence="2 3">F-392</strain>
    </source>
</reference>
<dbReference type="Gene3D" id="2.20.110.10">
    <property type="entry name" value="Histone H3 K4-specific methyltransferase SET7/9 N-terminal domain"/>
    <property type="match status" value="1"/>
</dbReference>
<gene>
    <name evidence="2" type="ORF">H8R25_09795</name>
</gene>
<evidence type="ECO:0000313" key="3">
    <source>
        <dbReference type="Proteomes" id="UP000641454"/>
    </source>
</evidence>
<evidence type="ECO:0000256" key="1">
    <source>
        <dbReference type="SAM" id="SignalP"/>
    </source>
</evidence>
<accession>A0A923MYN3</accession>
<sequence>MANHKFCFCKVFFFILFMQAVSAQSFTNALDSNGKKHGIWKGIYPESKRARYEGSFVHGKEIGVFKYFDDTKAGSVIATREFNAVDSGAYTIFYDQKNNKVSEGKSVNKLNEGPWKYYHQESDKVMTTENYKNGKLEGVRTVFYLSGKLAEEATYVKNLKEGIYKKYSENGIVLEESMYKNNEYNGLAIFRDPDGSIVSKGQFVNGKKAGMWQFFEKGKLSKEINMSLQQGVIKAKR</sequence>
<feature type="chain" id="PRO_5037011329" description="MORN repeat variant" evidence="1">
    <location>
        <begin position="24"/>
        <end position="237"/>
    </location>
</feature>